<comment type="caution">
    <text evidence="1">The sequence shown here is derived from an EMBL/GenBank/DDBJ whole genome shotgun (WGS) entry which is preliminary data.</text>
</comment>
<protein>
    <submittedName>
        <fullName evidence="1">Uncharacterized protein</fullName>
    </submittedName>
</protein>
<reference evidence="1" key="1">
    <citation type="submission" date="2021-02" db="EMBL/GenBank/DDBJ databases">
        <authorList>
            <person name="Nowell W R."/>
        </authorList>
    </citation>
    <scope>NUCLEOTIDE SEQUENCE</scope>
    <source>
        <strain evidence="1">Ploen Becks lab</strain>
    </source>
</reference>
<gene>
    <name evidence="1" type="ORF">OXX778_LOCUS15460</name>
</gene>
<sequence length="153" mass="17831">MPTELNPKFNEKTQNGQINRINEDKYLSRRSENQLLKNGEMKISVQDQLLNPTKVDIDFRPVKSVKIDLKNVEKMVDSSLSQRLSGFVTRVDEIDSKFNEKQKKMVSILSNDLKFVKINLNQVDDNVKEILTETNNISTKIDKSHMETYRELE</sequence>
<keyword evidence="2" id="KW-1185">Reference proteome</keyword>
<dbReference type="Proteomes" id="UP000663879">
    <property type="component" value="Unassembled WGS sequence"/>
</dbReference>
<dbReference type="AlphaFoldDB" id="A0A814FE80"/>
<organism evidence="1 2">
    <name type="scientific">Brachionus calyciflorus</name>
    <dbReference type="NCBI Taxonomy" id="104777"/>
    <lineage>
        <taxon>Eukaryota</taxon>
        <taxon>Metazoa</taxon>
        <taxon>Spiralia</taxon>
        <taxon>Gnathifera</taxon>
        <taxon>Rotifera</taxon>
        <taxon>Eurotatoria</taxon>
        <taxon>Monogononta</taxon>
        <taxon>Pseudotrocha</taxon>
        <taxon>Ploima</taxon>
        <taxon>Brachionidae</taxon>
        <taxon>Brachionus</taxon>
    </lineage>
</organism>
<name>A0A814FE80_9BILA</name>
<dbReference type="EMBL" id="CAJNOC010003422">
    <property type="protein sequence ID" value="CAF0981779.1"/>
    <property type="molecule type" value="Genomic_DNA"/>
</dbReference>
<accession>A0A814FE80</accession>
<proteinExistence type="predicted"/>
<evidence type="ECO:0000313" key="1">
    <source>
        <dbReference type="EMBL" id="CAF0981779.1"/>
    </source>
</evidence>
<evidence type="ECO:0000313" key="2">
    <source>
        <dbReference type="Proteomes" id="UP000663879"/>
    </source>
</evidence>